<gene>
    <name evidence="10 11 12" type="primary">LOC115218681</name>
</gene>
<name>A0A7E6F9V9_9MOLL</name>
<evidence type="ECO:0000313" key="9">
    <source>
        <dbReference type="Proteomes" id="UP000515154"/>
    </source>
</evidence>
<keyword evidence="3" id="KW-0732">Signal</keyword>
<dbReference type="PANTHER" id="PTHR24269:SF16">
    <property type="entry name" value="PROTEIN SLG1"/>
    <property type="match status" value="1"/>
</dbReference>
<dbReference type="RefSeq" id="XP_036364070.1">
    <property type="nucleotide sequence ID" value="XM_036508177.1"/>
</dbReference>
<keyword evidence="5" id="KW-0472">Membrane</keyword>
<evidence type="ECO:0000256" key="1">
    <source>
        <dbReference type="ARBA" id="ARBA00004167"/>
    </source>
</evidence>
<evidence type="ECO:0000256" key="3">
    <source>
        <dbReference type="ARBA" id="ARBA00022729"/>
    </source>
</evidence>
<evidence type="ECO:0000313" key="11">
    <source>
        <dbReference type="RefSeq" id="XP_036364069.1"/>
    </source>
</evidence>
<dbReference type="Pfam" id="PF00024">
    <property type="entry name" value="PAN_1"/>
    <property type="match status" value="1"/>
</dbReference>
<dbReference type="PANTHER" id="PTHR24269">
    <property type="entry name" value="KREMEN PROTEIN"/>
    <property type="match status" value="1"/>
</dbReference>
<dbReference type="Pfam" id="PF01822">
    <property type="entry name" value="WSC"/>
    <property type="match status" value="4"/>
</dbReference>
<reference evidence="10 11" key="1">
    <citation type="submission" date="2025-08" db="UniProtKB">
        <authorList>
            <consortium name="RefSeq"/>
        </authorList>
    </citation>
    <scope>IDENTIFICATION</scope>
</reference>
<dbReference type="PROSITE" id="PS51212">
    <property type="entry name" value="WSC"/>
    <property type="match status" value="4"/>
</dbReference>
<evidence type="ECO:0000256" key="4">
    <source>
        <dbReference type="ARBA" id="ARBA00022989"/>
    </source>
</evidence>
<feature type="domain" description="WSC" evidence="8">
    <location>
        <begin position="313"/>
        <end position="405"/>
    </location>
</feature>
<keyword evidence="9" id="KW-1185">Reference proteome</keyword>
<dbReference type="InterPro" id="IPR002889">
    <property type="entry name" value="WSC_carb-bd"/>
</dbReference>
<organism evidence="9 12">
    <name type="scientific">Octopus sinensis</name>
    <name type="common">East Asian common octopus</name>
    <dbReference type="NCBI Taxonomy" id="2607531"/>
    <lineage>
        <taxon>Eukaryota</taxon>
        <taxon>Metazoa</taxon>
        <taxon>Spiralia</taxon>
        <taxon>Lophotrochozoa</taxon>
        <taxon>Mollusca</taxon>
        <taxon>Cephalopoda</taxon>
        <taxon>Coleoidea</taxon>
        <taxon>Octopodiformes</taxon>
        <taxon>Octopoda</taxon>
        <taxon>Incirrata</taxon>
        <taxon>Octopodidae</taxon>
        <taxon>Octopus</taxon>
    </lineage>
</organism>
<accession>A0A7E6F9V9</accession>
<dbReference type="GO" id="GO:0005886">
    <property type="term" value="C:plasma membrane"/>
    <property type="evidence" value="ECO:0007669"/>
    <property type="project" value="TreeGrafter"/>
</dbReference>
<dbReference type="Gene3D" id="3.50.4.10">
    <property type="entry name" value="Hepatocyte Growth Factor"/>
    <property type="match status" value="1"/>
</dbReference>
<dbReference type="InterPro" id="IPR051836">
    <property type="entry name" value="Kremen_rcpt"/>
</dbReference>
<dbReference type="AlphaFoldDB" id="A0A7E6F9V9"/>
<feature type="domain" description="WSC" evidence="8">
    <location>
        <begin position="410"/>
        <end position="501"/>
    </location>
</feature>
<evidence type="ECO:0000259" key="7">
    <source>
        <dbReference type="PROSITE" id="PS50948"/>
    </source>
</evidence>
<keyword evidence="2" id="KW-0812">Transmembrane</keyword>
<sequence>MPKYDNLGRVNNVNLTGCIESCYKNPKCQSMEFKEGSRKCDLSSASHLNSTLEQSKHGWNYYQIDRAMVTTTTLSTTEKTTAKITSTIAKVLNTTKATTITKHPITNSTTATTTSMSSFDGAIGCFKDSEDRAMPSKVWENQAMTAKICRVVCGKWGYKYAGLEDSIYCYCANNYSKHGALDKSKCYSKCPGKPSDICGGRYVTLSVYSSVPFVKKQDYIGCFHDKAISRVMTSRIWMSENLTIKNCQNKCGRWNYKYAGLQHGALCFCGNSYDKYGAAAEDLCYSSCPRNKEDFCGGYLTNSVYKAGKFSKQTGYLGCFIDTKSARALASKPWTTSDMTIEKCRKVCGKWKNVFAGVQGGRYCKCGNSYNKNSEVGGDKCFYGCPGNKEEFCGGLSAISLYLSIKQPMKDGYIGCFKDGRPPAIENRYWREDKMTIEKCQNHCRERSTKYAGLQHGQLCYCGNTYETYGPLGGDHCNIECAGDTTEFCGGYLANSVFSTHFNEK</sequence>
<evidence type="ECO:0000256" key="5">
    <source>
        <dbReference type="ARBA" id="ARBA00023136"/>
    </source>
</evidence>
<dbReference type="SMART" id="SM00321">
    <property type="entry name" value="WSC"/>
    <property type="match status" value="4"/>
</dbReference>
<dbReference type="PROSITE" id="PS50948">
    <property type="entry name" value="PAN"/>
    <property type="match status" value="1"/>
</dbReference>
<dbReference type="Proteomes" id="UP000515154">
    <property type="component" value="Linkage group LG13"/>
</dbReference>
<comment type="subcellular location">
    <subcellularLocation>
        <location evidence="1">Membrane</location>
        <topology evidence="1">Single-pass membrane protein</topology>
    </subcellularLocation>
</comment>
<feature type="domain" description="WSC" evidence="8">
    <location>
        <begin position="119"/>
        <end position="211"/>
    </location>
</feature>
<protein>
    <submittedName>
        <fullName evidence="10 11">WSC domain-containing protein ARB_07867 isoform X2</fullName>
    </submittedName>
</protein>
<feature type="domain" description="WSC" evidence="8">
    <location>
        <begin position="216"/>
        <end position="308"/>
    </location>
</feature>
<dbReference type="InterPro" id="IPR003609">
    <property type="entry name" value="Pan_app"/>
</dbReference>
<feature type="domain" description="Apple" evidence="7">
    <location>
        <begin position="1"/>
        <end position="66"/>
    </location>
</feature>
<proteinExistence type="predicted"/>
<evidence type="ECO:0000313" key="10">
    <source>
        <dbReference type="RefSeq" id="XP_036364068.1"/>
    </source>
</evidence>
<evidence type="ECO:0000259" key="8">
    <source>
        <dbReference type="PROSITE" id="PS51212"/>
    </source>
</evidence>
<evidence type="ECO:0000256" key="6">
    <source>
        <dbReference type="ARBA" id="ARBA00023180"/>
    </source>
</evidence>
<evidence type="ECO:0000313" key="12">
    <source>
        <dbReference type="RefSeq" id="XP_036364070.1"/>
    </source>
</evidence>
<evidence type="ECO:0000256" key="2">
    <source>
        <dbReference type="ARBA" id="ARBA00022692"/>
    </source>
</evidence>
<keyword evidence="4" id="KW-1133">Transmembrane helix</keyword>
<keyword evidence="6" id="KW-0325">Glycoprotein</keyword>
<dbReference type="RefSeq" id="XP_036364069.1">
    <property type="nucleotide sequence ID" value="XM_036508176.1"/>
</dbReference>
<dbReference type="RefSeq" id="XP_036364068.1">
    <property type="nucleotide sequence ID" value="XM_036508175.1"/>
</dbReference>